<dbReference type="Pfam" id="PF08315">
    <property type="entry name" value="cwf18"/>
    <property type="match status" value="1"/>
</dbReference>
<organism evidence="2 3">
    <name type="scientific">Absidia repens</name>
    <dbReference type="NCBI Taxonomy" id="90262"/>
    <lineage>
        <taxon>Eukaryota</taxon>
        <taxon>Fungi</taxon>
        <taxon>Fungi incertae sedis</taxon>
        <taxon>Mucoromycota</taxon>
        <taxon>Mucoromycotina</taxon>
        <taxon>Mucoromycetes</taxon>
        <taxon>Mucorales</taxon>
        <taxon>Cunninghamellaceae</taxon>
        <taxon>Absidia</taxon>
    </lineage>
</organism>
<keyword evidence="3" id="KW-1185">Reference proteome</keyword>
<dbReference type="OrthoDB" id="10261348at2759"/>
<dbReference type="EMBL" id="MCGE01000016">
    <property type="protein sequence ID" value="ORZ13564.1"/>
    <property type="molecule type" value="Genomic_DNA"/>
</dbReference>
<gene>
    <name evidence="2" type="ORF">BCR42DRAFT_418562</name>
</gene>
<dbReference type="PANTHER" id="PTHR31551">
    <property type="entry name" value="PRE-MRNA-SPLICING FACTOR CWF18"/>
    <property type="match status" value="1"/>
</dbReference>
<evidence type="ECO:0000256" key="1">
    <source>
        <dbReference type="SAM" id="MobiDB-lite"/>
    </source>
</evidence>
<dbReference type="GO" id="GO:0005684">
    <property type="term" value="C:U2-type spliceosomal complex"/>
    <property type="evidence" value="ECO:0007669"/>
    <property type="project" value="TreeGrafter"/>
</dbReference>
<feature type="compositionally biased region" description="Basic and acidic residues" evidence="1">
    <location>
        <begin position="1"/>
        <end position="15"/>
    </location>
</feature>
<dbReference type="GO" id="GO:0071014">
    <property type="term" value="C:post-mRNA release spliceosomal complex"/>
    <property type="evidence" value="ECO:0007669"/>
    <property type="project" value="TreeGrafter"/>
</dbReference>
<accession>A0A1X2IBU1</accession>
<feature type="region of interest" description="Disordered" evidence="1">
    <location>
        <begin position="1"/>
        <end position="32"/>
    </location>
</feature>
<reference evidence="2 3" key="1">
    <citation type="submission" date="2016-07" db="EMBL/GenBank/DDBJ databases">
        <title>Pervasive Adenine N6-methylation of Active Genes in Fungi.</title>
        <authorList>
            <consortium name="DOE Joint Genome Institute"/>
            <person name="Mondo S.J."/>
            <person name="Dannebaum R.O."/>
            <person name="Kuo R.C."/>
            <person name="Labutti K."/>
            <person name="Haridas S."/>
            <person name="Kuo A."/>
            <person name="Salamov A."/>
            <person name="Ahrendt S.R."/>
            <person name="Lipzen A."/>
            <person name="Sullivan W."/>
            <person name="Andreopoulos W.B."/>
            <person name="Clum A."/>
            <person name="Lindquist E."/>
            <person name="Daum C."/>
            <person name="Ramamoorthy G.K."/>
            <person name="Gryganskyi A."/>
            <person name="Culley D."/>
            <person name="Magnuson J.K."/>
            <person name="James T.Y."/>
            <person name="O'Malley M.A."/>
            <person name="Stajich J.E."/>
            <person name="Spatafora J.W."/>
            <person name="Visel A."/>
            <person name="Grigoriev I.V."/>
        </authorList>
    </citation>
    <scope>NUCLEOTIDE SEQUENCE [LARGE SCALE GENOMIC DNA]</scope>
    <source>
        <strain evidence="2 3">NRRL 1336</strain>
    </source>
</reference>
<comment type="caution">
    <text evidence="2">The sequence shown here is derived from an EMBL/GenBank/DDBJ whole genome shotgun (WGS) entry which is preliminary data.</text>
</comment>
<dbReference type="Proteomes" id="UP000193560">
    <property type="component" value="Unassembled WGS sequence"/>
</dbReference>
<dbReference type="AlphaFoldDB" id="A0A1X2IBU1"/>
<evidence type="ECO:0000313" key="2">
    <source>
        <dbReference type="EMBL" id="ORZ13564.1"/>
    </source>
</evidence>
<proteinExistence type="predicted"/>
<evidence type="ECO:0000313" key="3">
    <source>
        <dbReference type="Proteomes" id="UP000193560"/>
    </source>
</evidence>
<name>A0A1X2IBU1_9FUNG</name>
<sequence>MEEEARRRKDRLEAIRKRKQASAPSNTRVDDESIKDLKFRSYTPTDENLKQHVSIATPNHIKITAETETKEIPTQTLAEAAEKEKEDVDLFNLAPKKANWDLRRDVEKKLEKLDRRTQKAILETIRQRLTNEGGSDLAEAVANAEAQQKLDAQIDDE</sequence>
<dbReference type="PANTHER" id="PTHR31551:SF1">
    <property type="entry name" value="COILED-COIL DOMAIN-CONTAINING PROTEIN 12"/>
    <property type="match status" value="1"/>
</dbReference>
<protein>
    <submittedName>
        <fullName evidence="2">mRNA splicing factor</fullName>
    </submittedName>
</protein>
<dbReference type="STRING" id="90262.A0A1X2IBU1"/>
<dbReference type="InterPro" id="IPR013169">
    <property type="entry name" value="mRNA_splic_Cwf18-like"/>
</dbReference>